<feature type="compositionally biased region" description="Low complexity" evidence="7">
    <location>
        <begin position="555"/>
        <end position="578"/>
    </location>
</feature>
<dbReference type="PANTHER" id="PTHR43690:SF18">
    <property type="entry name" value="INSULIN-DEGRADING ENZYME-RELATED"/>
    <property type="match status" value="1"/>
</dbReference>
<keyword evidence="2" id="KW-0645">Protease</keyword>
<keyword evidence="6" id="KW-0482">Metalloprotease</keyword>
<keyword evidence="3" id="KW-0479">Metal-binding</keyword>
<dbReference type="Gene3D" id="3.30.830.10">
    <property type="entry name" value="Metalloenzyme, LuxS/M16 peptidase-like"/>
    <property type="match status" value="4"/>
</dbReference>
<evidence type="ECO:0000259" key="9">
    <source>
        <dbReference type="Pfam" id="PF05193"/>
    </source>
</evidence>
<dbReference type="InterPro" id="IPR007863">
    <property type="entry name" value="Peptidase_M16_C"/>
</dbReference>
<keyword evidence="5" id="KW-0862">Zinc</keyword>
<evidence type="ECO:0000256" key="2">
    <source>
        <dbReference type="ARBA" id="ARBA00022670"/>
    </source>
</evidence>
<protein>
    <submittedName>
        <fullName evidence="10">Signal peptide-containing secreted insulinase-like peptidase</fullName>
    </submittedName>
</protein>
<dbReference type="GO" id="GO:0006508">
    <property type="term" value="P:proteolysis"/>
    <property type="evidence" value="ECO:0007669"/>
    <property type="project" value="UniProtKB-KW"/>
</dbReference>
<comment type="caution">
    <text evidence="10">The sequence shown here is derived from an EMBL/GenBank/DDBJ whole genome shotgun (WGS) entry which is preliminary data.</text>
</comment>
<accession>A0A9D5DDS3</accession>
<comment type="similarity">
    <text evidence="1">Belongs to the peptidase M16 family.</text>
</comment>
<evidence type="ECO:0000256" key="7">
    <source>
        <dbReference type="SAM" id="MobiDB-lite"/>
    </source>
</evidence>
<feature type="compositionally biased region" description="Polar residues" evidence="7">
    <location>
        <begin position="588"/>
        <end position="597"/>
    </location>
</feature>
<evidence type="ECO:0000256" key="4">
    <source>
        <dbReference type="ARBA" id="ARBA00022801"/>
    </source>
</evidence>
<reference evidence="10" key="1">
    <citation type="submission" date="2022-10" db="EMBL/GenBank/DDBJ databases">
        <title>Adaptive evolution leads to modifications in subtelomeric GC content in a zoonotic Cryptosporidium species.</title>
        <authorList>
            <person name="Li J."/>
            <person name="Feng Y."/>
            <person name="Xiao L."/>
        </authorList>
    </citation>
    <scope>NUCLEOTIDE SEQUENCE</scope>
    <source>
        <strain evidence="10">33844</strain>
    </source>
</reference>
<dbReference type="PANTHER" id="PTHR43690">
    <property type="entry name" value="NARDILYSIN"/>
    <property type="match status" value="1"/>
</dbReference>
<dbReference type="OrthoDB" id="952271at2759"/>
<feature type="domain" description="Peptidase M16 N-terminal" evidence="8">
    <location>
        <begin position="128"/>
        <end position="231"/>
    </location>
</feature>
<proteinExistence type="inferred from homology"/>
<gene>
    <name evidence="10" type="ORF">OJ253_3595</name>
</gene>
<evidence type="ECO:0000256" key="6">
    <source>
        <dbReference type="ARBA" id="ARBA00023049"/>
    </source>
</evidence>
<organism evidence="10">
    <name type="scientific">Cryptosporidium canis</name>
    <dbReference type="NCBI Taxonomy" id="195482"/>
    <lineage>
        <taxon>Eukaryota</taxon>
        <taxon>Sar</taxon>
        <taxon>Alveolata</taxon>
        <taxon>Apicomplexa</taxon>
        <taxon>Conoidasida</taxon>
        <taxon>Coccidia</taxon>
        <taxon>Eucoccidiorida</taxon>
        <taxon>Eimeriorina</taxon>
        <taxon>Cryptosporidiidae</taxon>
        <taxon>Cryptosporidium</taxon>
    </lineage>
</organism>
<dbReference type="Proteomes" id="UP001067231">
    <property type="component" value="Unassembled WGS sequence"/>
</dbReference>
<dbReference type="SUPFAM" id="SSF63411">
    <property type="entry name" value="LuxS/MPP-like metallohydrolase"/>
    <property type="match status" value="4"/>
</dbReference>
<dbReference type="InterPro" id="IPR050626">
    <property type="entry name" value="Peptidase_M16"/>
</dbReference>
<dbReference type="InterPro" id="IPR011765">
    <property type="entry name" value="Pept_M16_N"/>
</dbReference>
<feature type="region of interest" description="Disordered" evidence="7">
    <location>
        <begin position="552"/>
        <end position="600"/>
    </location>
</feature>
<evidence type="ECO:0000256" key="5">
    <source>
        <dbReference type="ARBA" id="ARBA00022833"/>
    </source>
</evidence>
<dbReference type="Pfam" id="PF05193">
    <property type="entry name" value="Peptidase_M16_C"/>
    <property type="match status" value="1"/>
</dbReference>
<evidence type="ECO:0000256" key="1">
    <source>
        <dbReference type="ARBA" id="ARBA00007261"/>
    </source>
</evidence>
<name>A0A9D5DDS3_9CRYT</name>
<dbReference type="GO" id="GO:0046872">
    <property type="term" value="F:metal ion binding"/>
    <property type="evidence" value="ECO:0007669"/>
    <property type="project" value="InterPro"/>
</dbReference>
<dbReference type="AlphaFoldDB" id="A0A9D5DDS3"/>
<dbReference type="Pfam" id="PF00675">
    <property type="entry name" value="Peptidase_M16"/>
    <property type="match status" value="1"/>
</dbReference>
<dbReference type="EMBL" id="JAPCXC010000133">
    <property type="protein sequence ID" value="KAJ1604576.1"/>
    <property type="molecule type" value="Genomic_DNA"/>
</dbReference>
<keyword evidence="4" id="KW-0378">Hydrolase</keyword>
<feature type="domain" description="Peptidase M16 C-terminal" evidence="9">
    <location>
        <begin position="289"/>
        <end position="473"/>
    </location>
</feature>
<evidence type="ECO:0000259" key="8">
    <source>
        <dbReference type="Pfam" id="PF00675"/>
    </source>
</evidence>
<dbReference type="InterPro" id="IPR011249">
    <property type="entry name" value="Metalloenz_LuxS/M16"/>
</dbReference>
<evidence type="ECO:0000256" key="3">
    <source>
        <dbReference type="ARBA" id="ARBA00022723"/>
    </source>
</evidence>
<evidence type="ECO:0000313" key="10">
    <source>
        <dbReference type="EMBL" id="KAJ1604576.1"/>
    </source>
</evidence>
<dbReference type="GO" id="GO:0008237">
    <property type="term" value="F:metallopeptidase activity"/>
    <property type="evidence" value="ECO:0007669"/>
    <property type="project" value="UniProtKB-KW"/>
</dbReference>
<sequence length="1238" mass="143032">MTEKYCYIALFLFVCFIGYYLEACLAAIGENLNFYKDDLVDNEDGEVLSLISGNNKRNTRLNNKRCICKDNPSCLNDCNDDLIHIMLPEKKIKNVEVMIDDKSFEKPCGCTREYRYLRLSNSLNVFMVYDKSATISFGNMLLDFGFASDPENIPGLSRYLLYTILLGTLKKRFFKQFSTLTKKFKGGFGANINRDYSKYGFSIRSSEFEMALKIFAKMFINLNINDDVHKEILEELSNDLRCRLNTDSFRLSDVLYEIVKPRSTEGNSYDWNLTEYMYIHRLDKLKSKNLLLEFFNQYYRADRMTLTILSNKTLDEQTSIVRKYFNKIRRGDTNIVTRLRLPDSSMKHPLYGSTGKVLLFQSLKHSTLLKLIFPLENIIKPILSSKPMFFFSMYISSKRKGSLYYYFYKQELVKSMNVTLSNSIFGYYSLVVDVDLLNFSELNVVHIIQGIFSVFEMMRNTKPKLEIYNQAKSLKMKKFKHRSNDLLLNECSSIQDSFHCLKCPPEKVLSAGSIYTEYNLELHYKILSNLKPENMLLITTFRPNELVSLVEPTVSGSNNSSENSSNAAESASNMNPNSTQGEECMDAKSSNNSTCRTCQKRPDGLKGPSYNILLESNLDKSEIIVSNFTQTRYVIKKINHLLISNLTNSIGPFTAVNMFEIYDPDNKFLRMREPRDSLVGIQKQDVPIRLLDAIQNLRSRKYNKIITQDSLRDYQQFFYFPIHSLSSLKSTVSITISLPPNLQPNGLSFPYDPVKLEAIFSMMSSMLLRSFEDLKYYYSKLSIDLSFSMNTPIIYSFYTYGLVIELSGITDHLPHAITTIASRIKEFSAIAKNSDLNTSKEFYFKYKLLNSIENLPQFQFQSILQKLLYNQDLTHNAVRNEIAALKLQEVTDTIDFLVKNGSFEGIIYGNINPIKARELLLLFFINLGRDSASENSLEGSQNLFNRLFSLLRSLFVKCLSSLGNFITQFKGALPVETEALEHLLSRPTRNTTQHTLRDLQVIDILSFKPGSSFIYFEKSEYNIFAMNTMILKVYFGHFTVETESLVEVLFEVLSLKYRTELKAESNGILTLLRKSIFSDGVVSIEIKAISKNGLPDLIQYVLKIYNDWIVSYNNVSFEEFNTSKKTFIKSLENNPDYKSIFKFKEEIYLKRYNFDRRREQAEFVSNLSYLNFLYWLSEQPKRAIKCLFVIYSPNSSEEELSTVLNSTSPGFELVNSTDYFFMQPNTKSFSPSQIYGLK</sequence>